<evidence type="ECO:0000313" key="1">
    <source>
        <dbReference type="EMBL" id="KAI0084305.1"/>
    </source>
</evidence>
<accession>A0ACB8TQK2</accession>
<keyword evidence="2" id="KW-1185">Reference proteome</keyword>
<evidence type="ECO:0000313" key="2">
    <source>
        <dbReference type="Proteomes" id="UP001055072"/>
    </source>
</evidence>
<sequence>MDSDSRENIVALHNVFSGDTYLYRNFMELYRTLWINTGSRCLEGYLRPNGSLSLKNANNILIDADLKTKLIDFSSMLRLSEGRRNSEHEWIYLLPM</sequence>
<comment type="caution">
    <text evidence="1">The sequence shown here is derived from an EMBL/GenBank/DDBJ whole genome shotgun (WGS) entry which is preliminary data.</text>
</comment>
<gene>
    <name evidence="1" type="ORF">BDY19DRAFT_997797</name>
</gene>
<dbReference type="EMBL" id="MU274944">
    <property type="protein sequence ID" value="KAI0084305.1"/>
    <property type="molecule type" value="Genomic_DNA"/>
</dbReference>
<dbReference type="Proteomes" id="UP001055072">
    <property type="component" value="Unassembled WGS sequence"/>
</dbReference>
<reference evidence="1" key="1">
    <citation type="journal article" date="2021" name="Environ. Microbiol.">
        <title>Gene family expansions and transcriptome signatures uncover fungal adaptations to wood decay.</title>
        <authorList>
            <person name="Hage H."/>
            <person name="Miyauchi S."/>
            <person name="Viragh M."/>
            <person name="Drula E."/>
            <person name="Min B."/>
            <person name="Chaduli D."/>
            <person name="Navarro D."/>
            <person name="Favel A."/>
            <person name="Norest M."/>
            <person name="Lesage-Meessen L."/>
            <person name="Balint B."/>
            <person name="Merenyi Z."/>
            <person name="de Eugenio L."/>
            <person name="Morin E."/>
            <person name="Martinez A.T."/>
            <person name="Baldrian P."/>
            <person name="Stursova M."/>
            <person name="Martinez M.J."/>
            <person name="Novotny C."/>
            <person name="Magnuson J.K."/>
            <person name="Spatafora J.W."/>
            <person name="Maurice S."/>
            <person name="Pangilinan J."/>
            <person name="Andreopoulos W."/>
            <person name="LaButti K."/>
            <person name="Hundley H."/>
            <person name="Na H."/>
            <person name="Kuo A."/>
            <person name="Barry K."/>
            <person name="Lipzen A."/>
            <person name="Henrissat B."/>
            <person name="Riley R."/>
            <person name="Ahrendt S."/>
            <person name="Nagy L.G."/>
            <person name="Grigoriev I.V."/>
            <person name="Martin F."/>
            <person name="Rosso M.N."/>
        </authorList>
    </citation>
    <scope>NUCLEOTIDE SEQUENCE</scope>
    <source>
        <strain evidence="1">CBS 384.51</strain>
    </source>
</reference>
<proteinExistence type="predicted"/>
<name>A0ACB8TQK2_9APHY</name>
<organism evidence="1 2">
    <name type="scientific">Irpex rosettiformis</name>
    <dbReference type="NCBI Taxonomy" id="378272"/>
    <lineage>
        <taxon>Eukaryota</taxon>
        <taxon>Fungi</taxon>
        <taxon>Dikarya</taxon>
        <taxon>Basidiomycota</taxon>
        <taxon>Agaricomycotina</taxon>
        <taxon>Agaricomycetes</taxon>
        <taxon>Polyporales</taxon>
        <taxon>Irpicaceae</taxon>
        <taxon>Irpex</taxon>
    </lineage>
</organism>
<protein>
    <submittedName>
        <fullName evidence="1">Uncharacterized protein</fullName>
    </submittedName>
</protein>